<dbReference type="Pfam" id="PF00160">
    <property type="entry name" value="Pro_isomerase"/>
    <property type="match status" value="1"/>
</dbReference>
<dbReference type="PRINTS" id="PR00153">
    <property type="entry name" value="CSAPPISMRASE"/>
</dbReference>
<dbReference type="Gene3D" id="2.40.100.10">
    <property type="entry name" value="Cyclophilin-like"/>
    <property type="match status" value="1"/>
</dbReference>
<feature type="domain" description="PPIase cyclophilin-type" evidence="5">
    <location>
        <begin position="1"/>
        <end position="141"/>
    </location>
</feature>
<evidence type="ECO:0000313" key="6">
    <source>
        <dbReference type="EMBL" id="KAK6136648.1"/>
    </source>
</evidence>
<comment type="caution">
    <text evidence="6">The sequence shown here is derived from an EMBL/GenBank/DDBJ whole genome shotgun (WGS) entry which is preliminary data.</text>
</comment>
<dbReference type="SUPFAM" id="SSF48264">
    <property type="entry name" value="Cytochrome P450"/>
    <property type="match status" value="1"/>
</dbReference>
<evidence type="ECO:0000256" key="1">
    <source>
        <dbReference type="ARBA" id="ARBA00007365"/>
    </source>
</evidence>
<reference evidence="6 7" key="1">
    <citation type="journal article" date="2021" name="Comput. Struct. Biotechnol. J.">
        <title>De novo genome assembly of the potent medicinal plant Rehmannia glutinosa using nanopore technology.</title>
        <authorList>
            <person name="Ma L."/>
            <person name="Dong C."/>
            <person name="Song C."/>
            <person name="Wang X."/>
            <person name="Zheng X."/>
            <person name="Niu Y."/>
            <person name="Chen S."/>
            <person name="Feng W."/>
        </authorList>
    </citation>
    <scope>NUCLEOTIDE SEQUENCE [LARGE SCALE GENOMIC DNA]</scope>
    <source>
        <strain evidence="6">DH-2019</strain>
    </source>
</reference>
<accession>A0ABR0VN53</accession>
<dbReference type="Gene3D" id="1.10.630.10">
    <property type="entry name" value="Cytochrome P450"/>
    <property type="match status" value="1"/>
</dbReference>
<keyword evidence="7" id="KW-1185">Reference proteome</keyword>
<comment type="similarity">
    <text evidence="1">Belongs to the cyclophilin-type PPIase family.</text>
</comment>
<dbReference type="CDD" id="cd01926">
    <property type="entry name" value="cyclophilin_ABH_like"/>
    <property type="match status" value="1"/>
</dbReference>
<keyword evidence="4" id="KW-0413">Isomerase</keyword>
<dbReference type="EMBL" id="JABTTQ020001022">
    <property type="protein sequence ID" value="KAK6136648.1"/>
    <property type="molecule type" value="Genomic_DNA"/>
</dbReference>
<dbReference type="InterPro" id="IPR002130">
    <property type="entry name" value="Cyclophilin-type_PPIase_dom"/>
</dbReference>
<dbReference type="CDD" id="cd11042">
    <property type="entry name" value="CYP51-like"/>
    <property type="match status" value="1"/>
</dbReference>
<organism evidence="6 7">
    <name type="scientific">Rehmannia glutinosa</name>
    <name type="common">Chinese foxglove</name>
    <dbReference type="NCBI Taxonomy" id="99300"/>
    <lineage>
        <taxon>Eukaryota</taxon>
        <taxon>Viridiplantae</taxon>
        <taxon>Streptophyta</taxon>
        <taxon>Embryophyta</taxon>
        <taxon>Tracheophyta</taxon>
        <taxon>Spermatophyta</taxon>
        <taxon>Magnoliopsida</taxon>
        <taxon>eudicotyledons</taxon>
        <taxon>Gunneridae</taxon>
        <taxon>Pentapetalae</taxon>
        <taxon>asterids</taxon>
        <taxon>lamiids</taxon>
        <taxon>Lamiales</taxon>
        <taxon>Orobanchaceae</taxon>
        <taxon>Rehmannieae</taxon>
        <taxon>Rehmannia</taxon>
    </lineage>
</organism>
<protein>
    <recommendedName>
        <fullName evidence="2">peptidylprolyl isomerase</fullName>
        <ecNumber evidence="2">5.2.1.8</ecNumber>
    </recommendedName>
</protein>
<dbReference type="InterPro" id="IPR036396">
    <property type="entry name" value="Cyt_P450_sf"/>
</dbReference>
<evidence type="ECO:0000256" key="2">
    <source>
        <dbReference type="ARBA" id="ARBA00013194"/>
    </source>
</evidence>
<dbReference type="Proteomes" id="UP001318860">
    <property type="component" value="Unassembled WGS sequence"/>
</dbReference>
<evidence type="ECO:0000313" key="7">
    <source>
        <dbReference type="Proteomes" id="UP001318860"/>
    </source>
</evidence>
<dbReference type="PROSITE" id="PS50072">
    <property type="entry name" value="CSA_PPIASE_2"/>
    <property type="match status" value="1"/>
</dbReference>
<dbReference type="InterPro" id="IPR020892">
    <property type="entry name" value="Cyclophilin-type_PPIase_CS"/>
</dbReference>
<dbReference type="PROSITE" id="PS00170">
    <property type="entry name" value="CSA_PPIASE_1"/>
    <property type="match status" value="1"/>
</dbReference>
<proteinExistence type="inferred from homology"/>
<dbReference type="PANTHER" id="PTHR11071:SF561">
    <property type="entry name" value="PEPTIDYL-PROLYL CIS-TRANS ISOMERASE D-RELATED"/>
    <property type="match status" value="1"/>
</dbReference>
<dbReference type="InterPro" id="IPR029000">
    <property type="entry name" value="Cyclophilin-like_dom_sf"/>
</dbReference>
<dbReference type="SUPFAM" id="SSF50891">
    <property type="entry name" value="Cyclophilin-like"/>
    <property type="match status" value="1"/>
</dbReference>
<dbReference type="Pfam" id="PF00067">
    <property type="entry name" value="p450"/>
    <property type="match status" value="1"/>
</dbReference>
<keyword evidence="3" id="KW-0697">Rotamase</keyword>
<dbReference type="InterPro" id="IPR001128">
    <property type="entry name" value="Cyt_P450"/>
</dbReference>
<gene>
    <name evidence="6" type="ORF">DH2020_029592</name>
</gene>
<sequence length="544" mass="61180">MELYADVVPRTAENFRALCTGEKGVGRSGKPLHYKGSSFHRVIPNFMCQGGDFTAGNGTGGESIYGSKFADENFVKKHTGPGVLSMANAGPGTNGSQFFICTAKTEWLDGKHVVFGQVVEGYDVVKAIEKVGSGSGRTSKPQNHECWASASSHSRGCETDIRFNNAQIKKRLPPTVRAWPVLGGLIRFMKGPVVMLREEYPKLGSVFTLKLLNKNITFLIGPEVSAHFFKAPESDLSQQEVYQFNVPTFGPGVVFDVDYTIRQEQFRFFTEALRVNKLKGYVDQMVMEAEDYFSKWGESGEVDLKYELEHLIILTASRCLLGEEVRNKLFDDVSALFHDLDNGMLPISVIFPYLPIPAHRRRDQARKKLAEIFAKIIASRKQTGKTENDLLQCFIDSKYKDGRQTTESEVTGLLIAALFAGQHTSSITSTWTGAYLLCNPKYMSAVLDEQKNLVQKHGNEVNYDVLSEMEVLYRSIKEALRLHPPLIMLLRSSHSDFSVTTKEGIEYDIRRDILLPRHGFLRIDSRIFTKIRTFMTLIGLLRAR</sequence>
<evidence type="ECO:0000259" key="5">
    <source>
        <dbReference type="PROSITE" id="PS50072"/>
    </source>
</evidence>
<name>A0ABR0VN53_REHGL</name>
<evidence type="ECO:0000256" key="3">
    <source>
        <dbReference type="ARBA" id="ARBA00023110"/>
    </source>
</evidence>
<dbReference type="EC" id="5.2.1.8" evidence="2"/>
<evidence type="ECO:0000256" key="4">
    <source>
        <dbReference type="ARBA" id="ARBA00023235"/>
    </source>
</evidence>
<dbReference type="PANTHER" id="PTHR11071">
    <property type="entry name" value="PEPTIDYL-PROLYL CIS-TRANS ISOMERASE"/>
    <property type="match status" value="1"/>
</dbReference>